<keyword evidence="7" id="KW-1133">Transmembrane helix</keyword>
<dbReference type="PROSITE" id="PS51379">
    <property type="entry name" value="4FE4S_FER_2"/>
    <property type="match status" value="1"/>
</dbReference>
<dbReference type="GO" id="GO:0005886">
    <property type="term" value="C:plasma membrane"/>
    <property type="evidence" value="ECO:0007669"/>
    <property type="project" value="TreeGrafter"/>
</dbReference>
<name>B3EK76_CHLPB</name>
<accession>B3EK76</accession>
<dbReference type="STRING" id="331678.Cphamn1_1582"/>
<keyword evidence="3" id="KW-0479">Metal-binding</keyword>
<dbReference type="PROSITE" id="PS00198">
    <property type="entry name" value="4FE4S_FER_1"/>
    <property type="match status" value="1"/>
</dbReference>
<reference evidence="9" key="1">
    <citation type="submission" date="2008-06" db="EMBL/GenBank/DDBJ databases">
        <title>Complete sequence of Chlorobium phaeobacteroides BS1.</title>
        <authorList>
            <consortium name="US DOE Joint Genome Institute"/>
            <person name="Lucas S."/>
            <person name="Copeland A."/>
            <person name="Lapidus A."/>
            <person name="Glavina del Rio T."/>
            <person name="Dalin E."/>
            <person name="Tice H."/>
            <person name="Bruce D."/>
            <person name="Goodwin L."/>
            <person name="Pitluck S."/>
            <person name="Schmutz J."/>
            <person name="Larimer F."/>
            <person name="Land M."/>
            <person name="Hauser L."/>
            <person name="Kyrpides N."/>
            <person name="Ovchinnikova G."/>
            <person name="Li T."/>
            <person name="Liu Z."/>
            <person name="Zhao F."/>
            <person name="Overmann J."/>
            <person name="Bryant D.A."/>
            <person name="Richardson P."/>
        </authorList>
    </citation>
    <scope>NUCLEOTIDE SEQUENCE [LARGE SCALE GENOMIC DNA]</scope>
    <source>
        <strain evidence="9">BS1</strain>
    </source>
</reference>
<evidence type="ECO:0000256" key="7">
    <source>
        <dbReference type="SAM" id="Phobius"/>
    </source>
</evidence>
<sequence>MWRNYRRAAEVFQAILLTGLPFISFKGQSALRFDLSELKLYFFGSVIWIKEFYLILAALLFFLVLIVFITAVFGRVWCGWLCPQTVLLDLTDSIAKRFGESRRKTLMRVLLIPFSALVSLTLIWYFVPPLQTMQSLFSSVPVTGFFLVQWAVIYAELAFLGRKYCTTICPYSMMQNALFDKDTLVIEYDNSRDNECMKCHDCVKVCPVGIDIKEGLKSDCIACAECIDACIAVTEKRNMKPFPGYKGNVLRPKTFWLGGVTVLVGILLAVMVYSRSEVTFLITRDSEQLPQGINRYSWSMYNNTGAPRELELSAEGEFSIIGETVLLLEPYSFKKGKVLVQSRGGKDEVVFRIEDDGVSIEKKAGFL</sequence>
<dbReference type="PANTHER" id="PTHR30176:SF3">
    <property type="entry name" value="FERREDOXIN-TYPE PROTEIN NAPH"/>
    <property type="match status" value="1"/>
</dbReference>
<dbReference type="GO" id="GO:0046872">
    <property type="term" value="F:metal ion binding"/>
    <property type="evidence" value="ECO:0007669"/>
    <property type="project" value="UniProtKB-KW"/>
</dbReference>
<dbReference type="EMBL" id="CP001101">
    <property type="protein sequence ID" value="ACE04503.1"/>
    <property type="molecule type" value="Genomic_DNA"/>
</dbReference>
<keyword evidence="7" id="KW-0812">Transmembrane</keyword>
<dbReference type="InterPro" id="IPR051684">
    <property type="entry name" value="Electron_Trans/Redox"/>
</dbReference>
<gene>
    <name evidence="9" type="ordered locus">Cphamn1_1582</name>
</gene>
<keyword evidence="7" id="KW-0472">Membrane</keyword>
<dbReference type="Gene3D" id="3.30.70.20">
    <property type="match status" value="1"/>
</dbReference>
<dbReference type="HOGENOM" id="CLU_032118_2_1_10"/>
<dbReference type="OrthoDB" id="9811700at2"/>
<evidence type="ECO:0000259" key="8">
    <source>
        <dbReference type="PROSITE" id="PS51379"/>
    </source>
</evidence>
<feature type="transmembrane region" description="Helical" evidence="7">
    <location>
        <begin position="106"/>
        <end position="127"/>
    </location>
</feature>
<evidence type="ECO:0000256" key="1">
    <source>
        <dbReference type="ARBA" id="ARBA00022448"/>
    </source>
</evidence>
<keyword evidence="5" id="KW-0408">Iron</keyword>
<organism evidence="9">
    <name type="scientific">Chlorobium phaeobacteroides (strain BS1)</name>
    <dbReference type="NCBI Taxonomy" id="331678"/>
    <lineage>
        <taxon>Bacteria</taxon>
        <taxon>Pseudomonadati</taxon>
        <taxon>Chlorobiota</taxon>
        <taxon>Chlorobiia</taxon>
        <taxon>Chlorobiales</taxon>
        <taxon>Chlorobiaceae</taxon>
        <taxon>Chlorobium/Pelodictyon group</taxon>
        <taxon>Chlorobium</taxon>
    </lineage>
</organism>
<dbReference type="InterPro" id="IPR017900">
    <property type="entry name" value="4Fe4S_Fe_S_CS"/>
</dbReference>
<evidence type="ECO:0000256" key="6">
    <source>
        <dbReference type="ARBA" id="ARBA00023014"/>
    </source>
</evidence>
<dbReference type="InterPro" id="IPR017896">
    <property type="entry name" value="4Fe4S_Fe-S-bd"/>
</dbReference>
<dbReference type="eggNOG" id="COG0348">
    <property type="taxonomic scope" value="Bacteria"/>
</dbReference>
<dbReference type="GO" id="GO:0051539">
    <property type="term" value="F:4 iron, 4 sulfur cluster binding"/>
    <property type="evidence" value="ECO:0007669"/>
    <property type="project" value="UniProtKB-KW"/>
</dbReference>
<dbReference type="PANTHER" id="PTHR30176">
    <property type="entry name" value="FERREDOXIN-TYPE PROTEIN NAPH"/>
    <property type="match status" value="1"/>
</dbReference>
<dbReference type="KEGG" id="cpb:Cphamn1_1582"/>
<keyword evidence="1" id="KW-0813">Transport</keyword>
<dbReference type="SUPFAM" id="SSF54862">
    <property type="entry name" value="4Fe-4S ferredoxins"/>
    <property type="match status" value="1"/>
</dbReference>
<evidence type="ECO:0000313" key="9">
    <source>
        <dbReference type="EMBL" id="ACE04503.1"/>
    </source>
</evidence>
<dbReference type="Pfam" id="PF13746">
    <property type="entry name" value="Fer4_18"/>
    <property type="match status" value="1"/>
</dbReference>
<feature type="transmembrane region" description="Helical" evidence="7">
    <location>
        <begin position="53"/>
        <end position="74"/>
    </location>
</feature>
<feature type="transmembrane region" description="Helical" evidence="7">
    <location>
        <begin position="255"/>
        <end position="274"/>
    </location>
</feature>
<keyword evidence="4" id="KW-0249">Electron transport</keyword>
<dbReference type="Pfam" id="PF12801">
    <property type="entry name" value="Fer4_5"/>
    <property type="match status" value="2"/>
</dbReference>
<keyword evidence="6" id="KW-0411">Iron-sulfur</keyword>
<keyword evidence="2" id="KW-0004">4Fe-4S</keyword>
<dbReference type="AlphaFoldDB" id="B3EK76"/>
<evidence type="ECO:0000256" key="3">
    <source>
        <dbReference type="ARBA" id="ARBA00022723"/>
    </source>
</evidence>
<evidence type="ECO:0000256" key="2">
    <source>
        <dbReference type="ARBA" id="ARBA00022485"/>
    </source>
</evidence>
<evidence type="ECO:0000256" key="5">
    <source>
        <dbReference type="ARBA" id="ARBA00023004"/>
    </source>
</evidence>
<feature type="domain" description="4Fe-4S ferredoxin-type" evidence="8">
    <location>
        <begin position="184"/>
        <end position="215"/>
    </location>
</feature>
<evidence type="ECO:0000256" key="4">
    <source>
        <dbReference type="ARBA" id="ARBA00022982"/>
    </source>
</evidence>
<protein>
    <submittedName>
        <fullName evidence="9">Polyferredoxin-like protein</fullName>
    </submittedName>
</protein>
<feature type="transmembrane region" description="Helical" evidence="7">
    <location>
        <begin position="133"/>
        <end position="154"/>
    </location>
</feature>
<proteinExistence type="predicted"/>